<dbReference type="InterPro" id="IPR025227">
    <property type="entry name" value="DUF4169"/>
</dbReference>
<sequence length="65" mass="7573">MSDVINLNKARKTRQRERDKAQAAQNRVTFGLPGHLRRAAREDEARRERLLDGQKRKDVDNSENS</sequence>
<proteinExistence type="predicted"/>
<gene>
    <name evidence="2" type="ORF">EM6_0281</name>
</gene>
<evidence type="ECO:0000313" key="2">
    <source>
        <dbReference type="EMBL" id="BBF79711.1"/>
    </source>
</evidence>
<organism evidence="2 3">
    <name type="scientific">Asticcacaulis excentricus</name>
    <dbReference type="NCBI Taxonomy" id="78587"/>
    <lineage>
        <taxon>Bacteria</taxon>
        <taxon>Pseudomonadati</taxon>
        <taxon>Pseudomonadota</taxon>
        <taxon>Alphaproteobacteria</taxon>
        <taxon>Caulobacterales</taxon>
        <taxon>Caulobacteraceae</taxon>
        <taxon>Asticcacaulis</taxon>
    </lineage>
</organism>
<dbReference type="Proteomes" id="UP000278756">
    <property type="component" value="Chromosome 1"/>
</dbReference>
<feature type="region of interest" description="Disordered" evidence="1">
    <location>
        <begin position="1"/>
        <end position="65"/>
    </location>
</feature>
<accession>A0A3G9G1R9</accession>
<dbReference type="Pfam" id="PF13770">
    <property type="entry name" value="DUF4169"/>
    <property type="match status" value="1"/>
</dbReference>
<dbReference type="OrthoDB" id="7173889at2"/>
<evidence type="ECO:0000313" key="3">
    <source>
        <dbReference type="Proteomes" id="UP000278756"/>
    </source>
</evidence>
<name>A0A3G9G1R9_9CAUL</name>
<feature type="compositionally biased region" description="Basic and acidic residues" evidence="1">
    <location>
        <begin position="39"/>
        <end position="65"/>
    </location>
</feature>
<dbReference type="RefSeq" id="WP_126419710.1">
    <property type="nucleotide sequence ID" value="NZ_AP018827.1"/>
</dbReference>
<evidence type="ECO:0008006" key="4">
    <source>
        <dbReference type="Google" id="ProtNLM"/>
    </source>
</evidence>
<reference evidence="3" key="2">
    <citation type="journal article" date="2017" name="Plant Physiol. Biochem.">
        <title>Differential oxidative and antioxidative response of duckweed Lemna minor toward plant growth promoting/inhibiting bacteria.</title>
        <authorList>
            <person name="Ishizawa H."/>
            <person name="Kuroda M."/>
            <person name="Morikawa M."/>
            <person name="Ike M."/>
        </authorList>
    </citation>
    <scope>NUCLEOTIDE SEQUENCE [LARGE SCALE GENOMIC DNA]</scope>
    <source>
        <strain evidence="3">M6</strain>
    </source>
</reference>
<protein>
    <recommendedName>
        <fullName evidence="4">DUF4169 family protein</fullName>
    </recommendedName>
</protein>
<evidence type="ECO:0000256" key="1">
    <source>
        <dbReference type="SAM" id="MobiDB-lite"/>
    </source>
</evidence>
<dbReference type="AlphaFoldDB" id="A0A3G9G1R9"/>
<reference evidence="3" key="1">
    <citation type="journal article" date="2017" name="Biotechnol. Biofuels">
        <title>Evaluation of environmental bacterial communities as a factor affecting the growth of duckweed Lemna minor.</title>
        <authorList>
            <person name="Ishizawa H."/>
            <person name="Kuroda M."/>
            <person name="Morikawa M."/>
            <person name="Ike M."/>
        </authorList>
    </citation>
    <scope>NUCLEOTIDE SEQUENCE [LARGE SCALE GENOMIC DNA]</scope>
    <source>
        <strain evidence="3">M6</strain>
    </source>
</reference>
<dbReference type="EMBL" id="AP018827">
    <property type="protein sequence ID" value="BBF79711.1"/>
    <property type="molecule type" value="Genomic_DNA"/>
</dbReference>